<dbReference type="GO" id="GO:0019068">
    <property type="term" value="P:virion assembly"/>
    <property type="evidence" value="ECO:0007669"/>
    <property type="project" value="InterPro"/>
</dbReference>
<dbReference type="GO" id="GO:0005198">
    <property type="term" value="F:structural molecule activity"/>
    <property type="evidence" value="ECO:0007669"/>
    <property type="project" value="InterPro"/>
</dbReference>
<evidence type="ECO:0000256" key="1">
    <source>
        <dbReference type="SAM" id="MobiDB-lite"/>
    </source>
</evidence>
<dbReference type="EMBL" id="MT144641">
    <property type="protein sequence ID" value="QJH96156.1"/>
    <property type="molecule type" value="Genomic_DNA"/>
</dbReference>
<gene>
    <name evidence="2" type="ORF">MM415A00396_0002</name>
    <name evidence="3" type="ORF">TM448B00641_0023</name>
</gene>
<evidence type="ECO:0000313" key="3">
    <source>
        <dbReference type="EMBL" id="QJH96156.1"/>
    </source>
</evidence>
<accession>A0A6M3XEP1</accession>
<dbReference type="EMBL" id="MT142491">
    <property type="protein sequence ID" value="QJA82566.1"/>
    <property type="molecule type" value="Genomic_DNA"/>
</dbReference>
<organism evidence="3">
    <name type="scientific">viral metagenome</name>
    <dbReference type="NCBI Taxonomy" id="1070528"/>
    <lineage>
        <taxon>unclassified sequences</taxon>
        <taxon>metagenomes</taxon>
        <taxon>organismal metagenomes</taxon>
    </lineage>
</organism>
<dbReference type="NCBIfam" id="TIGR01539">
    <property type="entry name" value="portal_lambda"/>
    <property type="match status" value="1"/>
</dbReference>
<dbReference type="Pfam" id="PF05136">
    <property type="entry name" value="Phage_portal_2"/>
    <property type="match status" value="1"/>
</dbReference>
<dbReference type="InterPro" id="IPR006429">
    <property type="entry name" value="Phage_lambda_portal"/>
</dbReference>
<feature type="compositionally biased region" description="Acidic residues" evidence="1">
    <location>
        <begin position="479"/>
        <end position="489"/>
    </location>
</feature>
<dbReference type="AlphaFoldDB" id="A0A6M3XEP1"/>
<proteinExistence type="predicted"/>
<feature type="region of interest" description="Disordered" evidence="1">
    <location>
        <begin position="453"/>
        <end position="489"/>
    </location>
</feature>
<evidence type="ECO:0000313" key="2">
    <source>
        <dbReference type="EMBL" id="QJA82566.1"/>
    </source>
</evidence>
<protein>
    <submittedName>
        <fullName evidence="3">Putative portal protein</fullName>
    </submittedName>
</protein>
<sequence length="489" mass="54336">MDLDTLSSRGFIIDGQPLTPMTSYDAASQGRRLKGWAPGSAGPTRAVVSQLSTVRARSRDAARNNGWIANAIGNWVSNEVGAGIKPRSKSPDKAFAEAANKLWDEFTAEADYDGVLDVYGLMALAVRGRKEAGEMFVRIRHLELGSGTAVPVQFQLIESEQVPHTHHEQRPDTEIIAGVEFNKNTGKRTQYWMYRRHPSDMAQSSMELIPVPAAEVIHHFAPLRAGQVRGMAETVQALVKARDFDEYDDAELVRKKTRANYTGVIKRDAFEESDYQYDPFTGDPIDNSTGSPVVGMEPGTFPALLPGEDITLFDGDQGGGYGDFMRQQLMGIAASFGMPYELVSGDMGKVNDRILRAILNEYRRRIEQYQWLYTIPQLCQRMWEAVIDAGVLAGRLKVSDYATNRKAHVATDWRPHAWRYLHPVQDAQGELMLIKGGLGSRAAAAAERGYDVEDIDEQNRIDTERAASKGLRYSHDPVQEEAEDPAPSE</sequence>
<reference evidence="3" key="1">
    <citation type="submission" date="2020-03" db="EMBL/GenBank/DDBJ databases">
        <title>The deep terrestrial virosphere.</title>
        <authorList>
            <person name="Holmfeldt K."/>
            <person name="Nilsson E."/>
            <person name="Simone D."/>
            <person name="Lopez-Fernandez M."/>
            <person name="Wu X."/>
            <person name="de Brujin I."/>
            <person name="Lundin D."/>
            <person name="Andersson A."/>
            <person name="Bertilsson S."/>
            <person name="Dopson M."/>
        </authorList>
    </citation>
    <scope>NUCLEOTIDE SEQUENCE</scope>
    <source>
        <strain evidence="2">MM415A00396</strain>
        <strain evidence="3">TM448B00641</strain>
    </source>
</reference>
<name>A0A6M3XEP1_9ZZZZ</name>
<feature type="compositionally biased region" description="Basic and acidic residues" evidence="1">
    <location>
        <begin position="457"/>
        <end position="478"/>
    </location>
</feature>